<feature type="transmembrane region" description="Helical" evidence="1">
    <location>
        <begin position="37"/>
        <end position="55"/>
    </location>
</feature>
<keyword evidence="1" id="KW-1133">Transmembrane helix</keyword>
<gene>
    <name evidence="2" type="ORF">IAD18_01935</name>
</gene>
<feature type="transmembrane region" description="Helical" evidence="1">
    <location>
        <begin position="98"/>
        <end position="117"/>
    </location>
</feature>
<sequence length="137" mass="16049">MMNRQKKEQYLNVALSVSMIVLLLAAFLPLIDIESPWLRYVFAFAAFVTVLVRVLQRMLYRKDKYSLRVRRLFTLEFWSSMCYLVSALFVFADPYHSTWLGFLTAGACVQVYASFMIDRQLKKEGRERIGEDVDKNA</sequence>
<comment type="caution">
    <text evidence="2">The sequence shown here is derived from an EMBL/GenBank/DDBJ whole genome shotgun (WGS) entry which is preliminary data.</text>
</comment>
<organism evidence="2 3">
    <name type="scientific">Candidatus Limisoma intestinavium</name>
    <dbReference type="NCBI Taxonomy" id="2840856"/>
    <lineage>
        <taxon>Bacteria</taxon>
        <taxon>Pseudomonadati</taxon>
        <taxon>Bacteroidota</taxon>
        <taxon>Bacteroidia</taxon>
        <taxon>Bacteroidales</taxon>
        <taxon>Candidatus Limisoma</taxon>
    </lineage>
</organism>
<reference evidence="2" key="2">
    <citation type="journal article" date="2021" name="PeerJ">
        <title>Extensive microbial diversity within the chicken gut microbiome revealed by metagenomics and culture.</title>
        <authorList>
            <person name="Gilroy R."/>
            <person name="Ravi A."/>
            <person name="Getino M."/>
            <person name="Pursley I."/>
            <person name="Horton D.L."/>
            <person name="Alikhan N.F."/>
            <person name="Baker D."/>
            <person name="Gharbi K."/>
            <person name="Hall N."/>
            <person name="Watson M."/>
            <person name="Adriaenssens E.M."/>
            <person name="Foster-Nyarko E."/>
            <person name="Jarju S."/>
            <person name="Secka A."/>
            <person name="Antonio M."/>
            <person name="Oren A."/>
            <person name="Chaudhuri R.R."/>
            <person name="La Ragione R."/>
            <person name="Hildebrand F."/>
            <person name="Pallen M.J."/>
        </authorList>
    </citation>
    <scope>NUCLEOTIDE SEQUENCE</scope>
    <source>
        <strain evidence="2">17073</strain>
    </source>
</reference>
<protein>
    <submittedName>
        <fullName evidence="2">Uncharacterized protein</fullName>
    </submittedName>
</protein>
<name>A0A9D1LG16_9BACT</name>
<accession>A0A9D1LG16</accession>
<evidence type="ECO:0000256" key="1">
    <source>
        <dbReference type="SAM" id="Phobius"/>
    </source>
</evidence>
<keyword evidence="1" id="KW-0812">Transmembrane</keyword>
<dbReference type="EMBL" id="DVMS01000050">
    <property type="protein sequence ID" value="HIU38409.1"/>
    <property type="molecule type" value="Genomic_DNA"/>
</dbReference>
<reference evidence="2" key="1">
    <citation type="submission" date="2020-10" db="EMBL/GenBank/DDBJ databases">
        <authorList>
            <person name="Gilroy R."/>
        </authorList>
    </citation>
    <scope>NUCLEOTIDE SEQUENCE</scope>
    <source>
        <strain evidence="2">17073</strain>
    </source>
</reference>
<dbReference type="AlphaFoldDB" id="A0A9D1LG16"/>
<evidence type="ECO:0000313" key="3">
    <source>
        <dbReference type="Proteomes" id="UP000824076"/>
    </source>
</evidence>
<evidence type="ECO:0000313" key="2">
    <source>
        <dbReference type="EMBL" id="HIU38409.1"/>
    </source>
</evidence>
<dbReference type="Proteomes" id="UP000824076">
    <property type="component" value="Unassembled WGS sequence"/>
</dbReference>
<feature type="transmembrane region" description="Helical" evidence="1">
    <location>
        <begin position="75"/>
        <end position="92"/>
    </location>
</feature>
<keyword evidence="1" id="KW-0472">Membrane</keyword>
<feature type="transmembrane region" description="Helical" evidence="1">
    <location>
        <begin position="12"/>
        <end position="31"/>
    </location>
</feature>
<proteinExistence type="predicted"/>